<dbReference type="CDD" id="cd01822">
    <property type="entry name" value="Lysophospholipase_L1_like"/>
    <property type="match status" value="1"/>
</dbReference>
<dbReference type="InterPro" id="IPR013830">
    <property type="entry name" value="SGNH_hydro"/>
</dbReference>
<name>A0A4P6V488_9HYPH</name>
<dbReference type="Proteomes" id="UP000293719">
    <property type="component" value="Chromosome"/>
</dbReference>
<dbReference type="Gene3D" id="3.40.50.1110">
    <property type="entry name" value="SGNH hydrolase"/>
    <property type="match status" value="1"/>
</dbReference>
<dbReference type="OrthoDB" id="9786188at2"/>
<organism evidence="3 4">
    <name type="scientific">Roseitalea porphyridii</name>
    <dbReference type="NCBI Taxonomy" id="1852022"/>
    <lineage>
        <taxon>Bacteria</taxon>
        <taxon>Pseudomonadati</taxon>
        <taxon>Pseudomonadota</taxon>
        <taxon>Alphaproteobacteria</taxon>
        <taxon>Hyphomicrobiales</taxon>
        <taxon>Ahrensiaceae</taxon>
        <taxon>Roseitalea</taxon>
    </lineage>
</organism>
<dbReference type="InterPro" id="IPR036514">
    <property type="entry name" value="SGNH_hydro_sf"/>
</dbReference>
<dbReference type="SUPFAM" id="SSF52266">
    <property type="entry name" value="SGNH hydrolase"/>
    <property type="match status" value="1"/>
</dbReference>
<gene>
    <name evidence="3" type="ORF">E0E05_16740</name>
</gene>
<dbReference type="RefSeq" id="WP_131617729.1">
    <property type="nucleotide sequence ID" value="NZ_CP036532.1"/>
</dbReference>
<dbReference type="InterPro" id="IPR051532">
    <property type="entry name" value="Ester_Hydrolysis_Enzymes"/>
</dbReference>
<reference evidence="3 4" key="1">
    <citation type="journal article" date="2017" name="Int. J. Syst. Evol. Microbiol.">
        <title>Roseitalea porphyridii gen. nov., sp. nov., isolated from a red alga, and reclassification of Hoeflea suaedae Chung et al. 2013 as Pseudohoeflea suaedae gen. nov., comb. nov.</title>
        <authorList>
            <person name="Hyeon J.W."/>
            <person name="Jeong S.E."/>
            <person name="Baek K."/>
            <person name="Jeon C.O."/>
        </authorList>
    </citation>
    <scope>NUCLEOTIDE SEQUENCE [LARGE SCALE GENOMIC DNA]</scope>
    <source>
        <strain evidence="3 4">MA7-20</strain>
    </source>
</reference>
<protein>
    <submittedName>
        <fullName evidence="3">Arylesterase</fullName>
    </submittedName>
</protein>
<dbReference type="GeneID" id="90768953"/>
<dbReference type="KEGG" id="rpod:E0E05_16740"/>
<evidence type="ECO:0000313" key="4">
    <source>
        <dbReference type="Proteomes" id="UP000293719"/>
    </source>
</evidence>
<dbReference type="AlphaFoldDB" id="A0A4P6V488"/>
<keyword evidence="4" id="KW-1185">Reference proteome</keyword>
<keyword evidence="1" id="KW-0732">Signal</keyword>
<feature type="signal peptide" evidence="1">
    <location>
        <begin position="1"/>
        <end position="25"/>
    </location>
</feature>
<feature type="domain" description="SGNH hydrolase-type esterase" evidence="2">
    <location>
        <begin position="33"/>
        <end position="199"/>
    </location>
</feature>
<dbReference type="Pfam" id="PF13472">
    <property type="entry name" value="Lipase_GDSL_2"/>
    <property type="match status" value="1"/>
</dbReference>
<evidence type="ECO:0000256" key="1">
    <source>
        <dbReference type="SAM" id="SignalP"/>
    </source>
</evidence>
<sequence length="220" mass="23639">MFKGLVRVFAAVGLLAAAFASPTAAETVRGVGFGDSLMAGYQLPPGAGFPDQLEQALRDEGYDVTIADAGFSGDTTAGGLSRLDWSVPDGTDFVILELGGNDALRGLPPEVTRDNLDRMITRLKARGIDVLLAGIRAPPNMGADYRARFDTIFPDLADKHDVPLYPFFLDGAITINADGEAVREKMMADGIHPTAEGVAAMVERFMPLMRDYLSRKGMER</sequence>
<dbReference type="PANTHER" id="PTHR30383:SF24">
    <property type="entry name" value="THIOESTERASE 1_PROTEASE 1_LYSOPHOSPHOLIPASE L1"/>
    <property type="match status" value="1"/>
</dbReference>
<feature type="chain" id="PRO_5020569907" evidence="1">
    <location>
        <begin position="26"/>
        <end position="220"/>
    </location>
</feature>
<proteinExistence type="predicted"/>
<evidence type="ECO:0000259" key="2">
    <source>
        <dbReference type="Pfam" id="PF13472"/>
    </source>
</evidence>
<accession>A0A4P6V488</accession>
<evidence type="ECO:0000313" key="3">
    <source>
        <dbReference type="EMBL" id="QBK32085.1"/>
    </source>
</evidence>
<dbReference type="EMBL" id="CP036532">
    <property type="protein sequence ID" value="QBK32085.1"/>
    <property type="molecule type" value="Genomic_DNA"/>
</dbReference>
<dbReference type="GO" id="GO:0004622">
    <property type="term" value="F:phosphatidylcholine lysophospholipase activity"/>
    <property type="evidence" value="ECO:0007669"/>
    <property type="project" value="TreeGrafter"/>
</dbReference>
<dbReference type="PANTHER" id="PTHR30383">
    <property type="entry name" value="THIOESTERASE 1/PROTEASE 1/LYSOPHOSPHOLIPASE L1"/>
    <property type="match status" value="1"/>
</dbReference>